<dbReference type="PANTHER" id="PTHR42743">
    <property type="entry name" value="AMINO-ACID AMINOTRANSFERASE"/>
    <property type="match status" value="1"/>
</dbReference>
<accession>A0AAE1M7X7</accession>
<proteinExistence type="inferred from homology"/>
<dbReference type="PANTHER" id="PTHR42743:SF11">
    <property type="entry name" value="AMINODEOXYCHORISMATE LYASE"/>
    <property type="match status" value="1"/>
</dbReference>
<evidence type="ECO:0000256" key="1">
    <source>
        <dbReference type="ARBA" id="ARBA00009320"/>
    </source>
</evidence>
<sequence>MDFHQIIWIKGRKSPYYPNMEFTTQEFRHSAILRDDMEVLDKPLYANFLRVTGLDRPYMEELMSKTVRLQF</sequence>
<protein>
    <submittedName>
        <fullName evidence="2">Uncharacterized protein</fullName>
    </submittedName>
</protein>
<name>A0AAE1M7X7_9FABA</name>
<organism evidence="2 3">
    <name type="scientific">Acacia crassicarpa</name>
    <name type="common">northern wattle</name>
    <dbReference type="NCBI Taxonomy" id="499986"/>
    <lineage>
        <taxon>Eukaryota</taxon>
        <taxon>Viridiplantae</taxon>
        <taxon>Streptophyta</taxon>
        <taxon>Embryophyta</taxon>
        <taxon>Tracheophyta</taxon>
        <taxon>Spermatophyta</taxon>
        <taxon>Magnoliopsida</taxon>
        <taxon>eudicotyledons</taxon>
        <taxon>Gunneridae</taxon>
        <taxon>Pentapetalae</taxon>
        <taxon>rosids</taxon>
        <taxon>fabids</taxon>
        <taxon>Fabales</taxon>
        <taxon>Fabaceae</taxon>
        <taxon>Caesalpinioideae</taxon>
        <taxon>mimosoid clade</taxon>
        <taxon>Acacieae</taxon>
        <taxon>Acacia</taxon>
    </lineage>
</organism>
<gene>
    <name evidence="2" type="ORF">QN277_008936</name>
</gene>
<reference evidence="2" key="1">
    <citation type="submission" date="2023-10" db="EMBL/GenBank/DDBJ databases">
        <title>Chromosome-level genome of the transformable northern wattle, Acacia crassicarpa.</title>
        <authorList>
            <person name="Massaro I."/>
            <person name="Sinha N.R."/>
            <person name="Poethig S."/>
            <person name="Leichty A.R."/>
        </authorList>
    </citation>
    <scope>NUCLEOTIDE SEQUENCE</scope>
    <source>
        <strain evidence="2">Acra3RX</strain>
        <tissue evidence="2">Leaf</tissue>
    </source>
</reference>
<dbReference type="InterPro" id="IPR050571">
    <property type="entry name" value="Class-IV_PLP-Dep_Aminotrnsfr"/>
</dbReference>
<dbReference type="EMBL" id="JAWXYG010000013">
    <property type="protein sequence ID" value="KAK4256015.1"/>
    <property type="molecule type" value="Genomic_DNA"/>
</dbReference>
<keyword evidence="3" id="KW-1185">Reference proteome</keyword>
<evidence type="ECO:0000313" key="3">
    <source>
        <dbReference type="Proteomes" id="UP001293593"/>
    </source>
</evidence>
<evidence type="ECO:0000313" key="2">
    <source>
        <dbReference type="EMBL" id="KAK4256015.1"/>
    </source>
</evidence>
<comment type="similarity">
    <text evidence="1">Belongs to the class-IV pyridoxal-phosphate-dependent aminotransferase family.</text>
</comment>
<comment type="caution">
    <text evidence="2">The sequence shown here is derived from an EMBL/GenBank/DDBJ whole genome shotgun (WGS) entry which is preliminary data.</text>
</comment>
<dbReference type="Proteomes" id="UP001293593">
    <property type="component" value="Unassembled WGS sequence"/>
</dbReference>
<dbReference type="GO" id="GO:0019752">
    <property type="term" value="P:carboxylic acid metabolic process"/>
    <property type="evidence" value="ECO:0007669"/>
    <property type="project" value="TreeGrafter"/>
</dbReference>
<dbReference type="AlphaFoldDB" id="A0AAE1M7X7"/>